<dbReference type="OrthoDB" id="9811798at2"/>
<dbReference type="AlphaFoldDB" id="A0A2P7B5G0"/>
<evidence type="ECO:0000256" key="1">
    <source>
        <dbReference type="ARBA" id="ARBA00004651"/>
    </source>
</evidence>
<gene>
    <name evidence="10" type="ORF">CU102_26680</name>
</gene>
<evidence type="ECO:0000313" key="11">
    <source>
        <dbReference type="Proteomes" id="UP000241444"/>
    </source>
</evidence>
<dbReference type="RefSeq" id="WP_106714103.1">
    <property type="nucleotide sequence ID" value="NZ_PGGO01000035.1"/>
</dbReference>
<evidence type="ECO:0000259" key="9">
    <source>
        <dbReference type="Pfam" id="PF00361"/>
    </source>
</evidence>
<dbReference type="InterPro" id="IPR001750">
    <property type="entry name" value="ND/Mrp_TM"/>
</dbReference>
<dbReference type="Pfam" id="PF00361">
    <property type="entry name" value="Proton_antipo_M"/>
    <property type="match status" value="1"/>
</dbReference>
<evidence type="ECO:0000313" key="10">
    <source>
        <dbReference type="EMBL" id="PSH61702.1"/>
    </source>
</evidence>
<accession>A0A2P7B5G0</accession>
<evidence type="ECO:0000256" key="2">
    <source>
        <dbReference type="ARBA" id="ARBA00022475"/>
    </source>
</evidence>
<dbReference type="PANTHER" id="PTHR42682:SF3">
    <property type="entry name" value="FORMATE HYDROGENLYASE SUBUNIT 3-RELATED"/>
    <property type="match status" value="1"/>
</dbReference>
<dbReference type="PRINTS" id="PR01437">
    <property type="entry name" value="NUOXDRDTASE4"/>
</dbReference>
<dbReference type="NCBIfam" id="NF005086">
    <property type="entry name" value="PRK06521.1"/>
    <property type="match status" value="1"/>
</dbReference>
<feature type="transmembrane region" description="Helical" evidence="8">
    <location>
        <begin position="472"/>
        <end position="495"/>
    </location>
</feature>
<feature type="transmembrane region" description="Helical" evidence="8">
    <location>
        <begin position="272"/>
        <end position="295"/>
    </location>
</feature>
<dbReference type="GO" id="GO:0016491">
    <property type="term" value="F:oxidoreductase activity"/>
    <property type="evidence" value="ECO:0007669"/>
    <property type="project" value="UniProtKB-KW"/>
</dbReference>
<feature type="transmembrane region" description="Helical" evidence="8">
    <location>
        <begin position="32"/>
        <end position="62"/>
    </location>
</feature>
<dbReference type="GO" id="GO:0042773">
    <property type="term" value="P:ATP synthesis coupled electron transport"/>
    <property type="evidence" value="ECO:0007669"/>
    <property type="project" value="InterPro"/>
</dbReference>
<dbReference type="GO" id="GO:0008137">
    <property type="term" value="F:NADH dehydrogenase (ubiquinone) activity"/>
    <property type="evidence" value="ECO:0007669"/>
    <property type="project" value="InterPro"/>
</dbReference>
<keyword evidence="11" id="KW-1185">Reference proteome</keyword>
<feature type="transmembrane region" description="Helical" evidence="8">
    <location>
        <begin position="166"/>
        <end position="187"/>
    </location>
</feature>
<keyword evidence="3 7" id="KW-0812">Transmembrane</keyword>
<dbReference type="EMBL" id="PGGO01000035">
    <property type="protein sequence ID" value="PSH61702.1"/>
    <property type="molecule type" value="Genomic_DNA"/>
</dbReference>
<evidence type="ECO:0000256" key="5">
    <source>
        <dbReference type="ARBA" id="ARBA00023002"/>
    </source>
</evidence>
<feature type="transmembrane region" description="Helical" evidence="8">
    <location>
        <begin position="653"/>
        <end position="671"/>
    </location>
</feature>
<feature type="transmembrane region" description="Helical" evidence="8">
    <location>
        <begin position="426"/>
        <end position="451"/>
    </location>
</feature>
<dbReference type="InterPro" id="IPR003918">
    <property type="entry name" value="NADH_UbQ_OxRdtase"/>
</dbReference>
<evidence type="ECO:0000256" key="6">
    <source>
        <dbReference type="ARBA" id="ARBA00023136"/>
    </source>
</evidence>
<dbReference type="InterPro" id="IPR052175">
    <property type="entry name" value="ComplexI-like_HydComp"/>
</dbReference>
<feature type="transmembrane region" description="Helical" evidence="8">
    <location>
        <begin position="207"/>
        <end position="231"/>
    </location>
</feature>
<keyword evidence="5" id="KW-0560">Oxidoreductase</keyword>
<protein>
    <submittedName>
        <fullName evidence="10">Hydrogenase 4 subunit B</fullName>
    </submittedName>
</protein>
<feature type="transmembrane region" description="Helical" evidence="8">
    <location>
        <begin position="380"/>
        <end position="400"/>
    </location>
</feature>
<comment type="subcellular location">
    <subcellularLocation>
        <location evidence="1">Cell membrane</location>
        <topology evidence="1">Multi-pass membrane protein</topology>
    </subcellularLocation>
    <subcellularLocation>
        <location evidence="7">Membrane</location>
        <topology evidence="7">Multi-pass membrane protein</topology>
    </subcellularLocation>
</comment>
<dbReference type="Proteomes" id="UP000241444">
    <property type="component" value="Unassembled WGS sequence"/>
</dbReference>
<proteinExistence type="predicted"/>
<keyword evidence="6 8" id="KW-0472">Membrane</keyword>
<evidence type="ECO:0000256" key="7">
    <source>
        <dbReference type="RuleBase" id="RU000320"/>
    </source>
</evidence>
<dbReference type="PANTHER" id="PTHR42682">
    <property type="entry name" value="HYDROGENASE-4 COMPONENT F"/>
    <property type="match status" value="1"/>
</dbReference>
<feature type="transmembrane region" description="Helical" evidence="8">
    <location>
        <begin position="82"/>
        <end position="102"/>
    </location>
</feature>
<dbReference type="GO" id="GO:0005886">
    <property type="term" value="C:plasma membrane"/>
    <property type="evidence" value="ECO:0007669"/>
    <property type="project" value="UniProtKB-SubCell"/>
</dbReference>
<evidence type="ECO:0000256" key="3">
    <source>
        <dbReference type="ARBA" id="ARBA00022692"/>
    </source>
</evidence>
<evidence type="ECO:0000256" key="8">
    <source>
        <dbReference type="SAM" id="Phobius"/>
    </source>
</evidence>
<feature type="transmembrane region" description="Helical" evidence="8">
    <location>
        <begin position="114"/>
        <end position="132"/>
    </location>
</feature>
<keyword evidence="4 8" id="KW-1133">Transmembrane helix</keyword>
<reference evidence="11" key="1">
    <citation type="submission" date="2017-11" db="EMBL/GenBank/DDBJ databases">
        <authorList>
            <person name="Kuznetsova I."/>
            <person name="Sazanova A."/>
            <person name="Chirak E."/>
            <person name="Safronova V."/>
            <person name="Willems A."/>
        </authorList>
    </citation>
    <scope>NUCLEOTIDE SEQUENCE [LARGE SCALE GENOMIC DNA]</scope>
    <source>
        <strain evidence="11">STM 196</strain>
    </source>
</reference>
<sequence length="672" mass="72458">MTPVALVLWCIAVLLGVSILAVMMARWSRATAVIYGASFCVSAVAFVTVLLQLTAASASAPLPLVLPLGLPWLGAHFRLDALAAFFLVVINLGGAAASFYGLGYGRHETAPQRLLPFFPAFLAGMNLVILAADAFTFLLSWEFMSLVSWALVMTHHRERDTRMAAYIYLVMASFGTMALLLAFGLLAGASGSYDFATMRMATHTPAVAAFVLTLMLIGAGSKAGLVPLHVWLPLAHPAAPSHVSALMSGVMTKVAIYGFIRVVFDLLGEPAWWWSMVVLTLGGVTAVVGILNALMEQDLKRLLAYSTIENIGIIFVSLGLALAFEANAMTWAAALALAAALFHVLNHSFFKSLLFFGAGAILTATGERDMDKLGGLIHRMPFTSFAFLVGSVAISALPPFNGFVSEWLVFQAILQSPNLPQWGLKIMVPAVGGLLALSAALAAACFVKAFGVAFLGRPRTLAAQLAQEVDRFSLTAMFVFATLCLFAGVLPGIVIDALAPVTFTLVGDRMPVQTSVPWLSIVPITESRSSYNGLLVFVFIALSASLAAYIVHRFASRSLRRAPAWDCGFPEASPQTQYTSGSFAQPVRRVFGTHLFRARESVEMPAPGDPEPARFTLDLRDLIWEGLYEPIAGAVWFTAERLNHLQFLTIRRYLSLVFLALVFLLLVLALWS</sequence>
<name>A0A2P7B5G0_9HYPH</name>
<organism evidence="10 11">
    <name type="scientific">Phyllobacterium brassicacearum</name>
    <dbReference type="NCBI Taxonomy" id="314235"/>
    <lineage>
        <taxon>Bacteria</taxon>
        <taxon>Pseudomonadati</taxon>
        <taxon>Pseudomonadota</taxon>
        <taxon>Alphaproteobacteria</taxon>
        <taxon>Hyphomicrobiales</taxon>
        <taxon>Phyllobacteriaceae</taxon>
        <taxon>Phyllobacterium</taxon>
    </lineage>
</organism>
<feature type="transmembrane region" description="Helical" evidence="8">
    <location>
        <begin position="302"/>
        <end position="322"/>
    </location>
</feature>
<comment type="caution">
    <text evidence="10">The sequence shown here is derived from an EMBL/GenBank/DDBJ whole genome shotgun (WGS) entry which is preliminary data.</text>
</comment>
<feature type="transmembrane region" description="Helical" evidence="8">
    <location>
        <begin position="6"/>
        <end position="25"/>
    </location>
</feature>
<evidence type="ECO:0000256" key="4">
    <source>
        <dbReference type="ARBA" id="ARBA00022989"/>
    </source>
</evidence>
<feature type="transmembrane region" description="Helical" evidence="8">
    <location>
        <begin position="531"/>
        <end position="551"/>
    </location>
</feature>
<keyword evidence="2" id="KW-1003">Cell membrane</keyword>
<feature type="domain" description="NADH:quinone oxidoreductase/Mrp antiporter transmembrane" evidence="9">
    <location>
        <begin position="131"/>
        <end position="416"/>
    </location>
</feature>